<name>A0A1W2TL93_ROSNE</name>
<evidence type="ECO:0000256" key="1">
    <source>
        <dbReference type="SAM" id="MobiDB-lite"/>
    </source>
</evidence>
<dbReference type="OrthoDB" id="3558870at2759"/>
<dbReference type="EMBL" id="DF977454">
    <property type="protein sequence ID" value="GAP89068.1"/>
    <property type="molecule type" value="Genomic_DNA"/>
</dbReference>
<feature type="region of interest" description="Disordered" evidence="1">
    <location>
        <begin position="129"/>
        <end position="152"/>
    </location>
</feature>
<feature type="compositionally biased region" description="Gly residues" evidence="1">
    <location>
        <begin position="133"/>
        <end position="152"/>
    </location>
</feature>
<dbReference type="AlphaFoldDB" id="A0A1W2TL93"/>
<accession>A0A1W2TL93</accession>
<dbReference type="Proteomes" id="UP000054516">
    <property type="component" value="Unassembled WGS sequence"/>
</dbReference>
<proteinExistence type="predicted"/>
<evidence type="ECO:0000313" key="3">
    <source>
        <dbReference type="Proteomes" id="UP000054516"/>
    </source>
</evidence>
<evidence type="ECO:0000313" key="2">
    <source>
        <dbReference type="EMBL" id="GAP89068.1"/>
    </source>
</evidence>
<gene>
    <name evidence="2" type="ORF">SAMD00023353_0902810</name>
</gene>
<organism evidence="2">
    <name type="scientific">Rosellinia necatrix</name>
    <name type="common">White root-rot fungus</name>
    <dbReference type="NCBI Taxonomy" id="77044"/>
    <lineage>
        <taxon>Eukaryota</taxon>
        <taxon>Fungi</taxon>
        <taxon>Dikarya</taxon>
        <taxon>Ascomycota</taxon>
        <taxon>Pezizomycotina</taxon>
        <taxon>Sordariomycetes</taxon>
        <taxon>Xylariomycetidae</taxon>
        <taxon>Xylariales</taxon>
        <taxon>Xylariaceae</taxon>
        <taxon>Rosellinia</taxon>
    </lineage>
</organism>
<protein>
    <submittedName>
        <fullName evidence="2">Uncharacterized protein</fullName>
    </submittedName>
</protein>
<reference evidence="2" key="1">
    <citation type="submission" date="2016-03" db="EMBL/GenBank/DDBJ databases">
        <title>Draft genome sequence of Rosellinia necatrix.</title>
        <authorList>
            <person name="Kanematsu S."/>
        </authorList>
    </citation>
    <scope>NUCLEOTIDE SEQUENCE [LARGE SCALE GENOMIC DNA]</scope>
    <source>
        <strain evidence="2">W97</strain>
    </source>
</reference>
<dbReference type="STRING" id="77044.A0A1W2TL93"/>
<sequence>MHFTNSTSNSTAAFAYCPPVAAQPLYTTVYETVLLAACETGSWMATYTVSETCTGDKTNYVAPTMPPGFVVTTVHCHSCPESEIEITCPGAQPTGTGKPTVHISGNGVTATVTAWPVPTPTHGGVPYPTKGAGSPGNGGATNGGSGGGSGSGGCHSGHCGAGAVSGVGKNVTVGAIGKPPTVVTGAAVSVRKSLITITGLIFIAGHFVWL</sequence>
<keyword evidence="3" id="KW-1185">Reference proteome</keyword>